<dbReference type="RefSeq" id="WP_125024932.1">
    <property type="nucleotide sequence ID" value="NZ_CP034159.1"/>
</dbReference>
<accession>A0A3G8XLP0</accession>
<dbReference type="EMBL" id="CP034159">
    <property type="protein sequence ID" value="AZI33453.1"/>
    <property type="molecule type" value="Genomic_DNA"/>
</dbReference>
<feature type="transmembrane region" description="Helical" evidence="1">
    <location>
        <begin position="214"/>
        <end position="234"/>
    </location>
</feature>
<feature type="transmembrane region" description="Helical" evidence="1">
    <location>
        <begin position="83"/>
        <end position="106"/>
    </location>
</feature>
<keyword evidence="3" id="KW-1185">Reference proteome</keyword>
<reference evidence="3" key="1">
    <citation type="submission" date="2018-11" db="EMBL/GenBank/DDBJ databases">
        <title>Proposal to divide the Flavobacteriaceae and reorganize its genera based on Amino Acid Identity values calculated from whole genome sequences.</title>
        <authorList>
            <person name="Nicholson A.C."/>
            <person name="Gulvik C.A."/>
            <person name="Whitney A.M."/>
            <person name="Humrighouse B.W."/>
            <person name="Bell M."/>
            <person name="Holmes B."/>
            <person name="Steigerwalt A.G."/>
            <person name="Villarma A."/>
            <person name="Sheth M."/>
            <person name="Batra D."/>
            <person name="Pryor J."/>
            <person name="Bernardet J.-F."/>
            <person name="Hugo C."/>
            <person name="Kampfer P."/>
            <person name="Newman J.D."/>
            <person name="McQuiston J.R."/>
        </authorList>
    </citation>
    <scope>NUCLEOTIDE SEQUENCE [LARGE SCALE GENOMIC DNA]</scope>
    <source>
        <strain evidence="3">G0081</strain>
    </source>
</reference>
<feature type="transmembrane region" description="Helical" evidence="1">
    <location>
        <begin position="189"/>
        <end position="208"/>
    </location>
</feature>
<dbReference type="OrthoDB" id="1436627at2"/>
<evidence type="ECO:0000313" key="2">
    <source>
        <dbReference type="EMBL" id="AZI33453.1"/>
    </source>
</evidence>
<proteinExistence type="predicted"/>
<keyword evidence="1" id="KW-0812">Transmembrane</keyword>
<keyword evidence="2" id="KW-0560">Oxidoreductase</keyword>
<evidence type="ECO:0000313" key="3">
    <source>
        <dbReference type="Proteomes" id="UP000270185"/>
    </source>
</evidence>
<dbReference type="Proteomes" id="UP000270185">
    <property type="component" value="Chromosome"/>
</dbReference>
<protein>
    <submittedName>
        <fullName evidence="2">Beta-carotene 15,15'-monooxygenase</fullName>
    </submittedName>
</protein>
<dbReference type="KEGG" id="ccas:EIB73_09770"/>
<keyword evidence="1" id="KW-0472">Membrane</keyword>
<feature type="transmembrane region" description="Helical" evidence="1">
    <location>
        <begin position="31"/>
        <end position="49"/>
    </location>
</feature>
<keyword evidence="2" id="KW-0503">Monooxygenase</keyword>
<organism evidence="2 3">
    <name type="scientific">Kaistella carnis</name>
    <dbReference type="NCBI Taxonomy" id="1241979"/>
    <lineage>
        <taxon>Bacteria</taxon>
        <taxon>Pseudomonadati</taxon>
        <taxon>Bacteroidota</taxon>
        <taxon>Flavobacteriia</taxon>
        <taxon>Flavobacteriales</taxon>
        <taxon>Weeksellaceae</taxon>
        <taxon>Chryseobacterium group</taxon>
        <taxon>Kaistella</taxon>
    </lineage>
</organism>
<dbReference type="AlphaFoldDB" id="A0A3G8XLP0"/>
<feature type="transmembrane region" description="Helical" evidence="1">
    <location>
        <begin position="127"/>
        <end position="144"/>
    </location>
</feature>
<evidence type="ECO:0000256" key="1">
    <source>
        <dbReference type="SAM" id="Phobius"/>
    </source>
</evidence>
<name>A0A3G8XLP0_9FLAO</name>
<dbReference type="GO" id="GO:0004497">
    <property type="term" value="F:monooxygenase activity"/>
    <property type="evidence" value="ECO:0007669"/>
    <property type="project" value="UniProtKB-KW"/>
</dbReference>
<gene>
    <name evidence="2" type="ORF">EIB73_09770</name>
</gene>
<sequence length="243" mass="26703">METFQQFDQPIGPEKSTGAIISHAFDIYKGVFLYAVGALLISLVISFLIQPLSGFNSSEFVEEIQTSPETLSTTMWSIPGFKAYYGLSGLVSLLMTPLYVGVIYVANKYNLKEPMSFSDMFIGFKQNFLNIIIYALISSIVIGISFTLCVIPAFFVVPFFMLGYPILLFENASFSEALSKSFTIAKDNYGTFLGASALGILISFAGVFLCGIGIVFTALFLMVVMYSTYCAFCGRPRPLAINK</sequence>
<keyword evidence="1" id="KW-1133">Transmembrane helix</keyword>
<feature type="transmembrane region" description="Helical" evidence="1">
    <location>
        <begin position="150"/>
        <end position="169"/>
    </location>
</feature>